<feature type="compositionally biased region" description="Basic and acidic residues" evidence="1">
    <location>
        <begin position="31"/>
        <end position="40"/>
    </location>
</feature>
<proteinExistence type="predicted"/>
<accession>A0ABT3NST1</accession>
<keyword evidence="3" id="KW-0436">Ligase</keyword>
<keyword evidence="2" id="KW-0732">Signal</keyword>
<comment type="caution">
    <text evidence="3">The sequence shown here is derived from an EMBL/GenBank/DDBJ whole genome shotgun (WGS) entry which is preliminary data.</text>
</comment>
<protein>
    <submittedName>
        <fullName evidence="3">Phosphoribosylamine--glycine ligase</fullName>
    </submittedName>
</protein>
<evidence type="ECO:0000256" key="1">
    <source>
        <dbReference type="SAM" id="MobiDB-lite"/>
    </source>
</evidence>
<dbReference type="RefSeq" id="WP_301589071.1">
    <property type="nucleotide sequence ID" value="NZ_JAPFQI010000002.1"/>
</dbReference>
<dbReference type="PROSITE" id="PS51257">
    <property type="entry name" value="PROKAR_LIPOPROTEIN"/>
    <property type="match status" value="1"/>
</dbReference>
<sequence>MKTVPAFLALLALAACARAPTGTPLSPEQQACREEARRSPEYQEVMRRVNPMFEIRNDGVINDDLRAAEMTAWRRCLRERGLALPGGVEIIRGR</sequence>
<feature type="region of interest" description="Disordered" evidence="1">
    <location>
        <begin position="20"/>
        <end position="40"/>
    </location>
</feature>
<organism evidence="3 4">
    <name type="scientific">Sabulicella glaciei</name>
    <dbReference type="NCBI Taxonomy" id="2984948"/>
    <lineage>
        <taxon>Bacteria</taxon>
        <taxon>Pseudomonadati</taxon>
        <taxon>Pseudomonadota</taxon>
        <taxon>Alphaproteobacteria</taxon>
        <taxon>Acetobacterales</taxon>
        <taxon>Acetobacteraceae</taxon>
        <taxon>Sabulicella</taxon>
    </lineage>
</organism>
<evidence type="ECO:0000256" key="2">
    <source>
        <dbReference type="SAM" id="SignalP"/>
    </source>
</evidence>
<evidence type="ECO:0000313" key="4">
    <source>
        <dbReference type="Proteomes" id="UP001526430"/>
    </source>
</evidence>
<reference evidence="3 4" key="1">
    <citation type="submission" date="2022-10" db="EMBL/GenBank/DDBJ databases">
        <title>Roseococcus glaciei nov., sp. nov., isolated from glacier.</title>
        <authorList>
            <person name="Liu Q."/>
            <person name="Xin Y.-H."/>
        </authorList>
    </citation>
    <scope>NUCLEOTIDE SEQUENCE [LARGE SCALE GENOMIC DNA]</scope>
    <source>
        <strain evidence="3 4">MDT2-1-1</strain>
    </source>
</reference>
<dbReference type="EMBL" id="JAPFQI010000002">
    <property type="protein sequence ID" value="MCW8085220.1"/>
    <property type="molecule type" value="Genomic_DNA"/>
</dbReference>
<dbReference type="Proteomes" id="UP001526430">
    <property type="component" value="Unassembled WGS sequence"/>
</dbReference>
<evidence type="ECO:0000313" key="3">
    <source>
        <dbReference type="EMBL" id="MCW8085220.1"/>
    </source>
</evidence>
<feature type="chain" id="PRO_5046861739" evidence="2">
    <location>
        <begin position="18"/>
        <end position="94"/>
    </location>
</feature>
<feature type="signal peptide" evidence="2">
    <location>
        <begin position="1"/>
        <end position="17"/>
    </location>
</feature>
<gene>
    <name evidence="3" type="ORF">OF850_06255</name>
</gene>
<name>A0ABT3NST1_9PROT</name>
<keyword evidence="4" id="KW-1185">Reference proteome</keyword>
<dbReference type="GO" id="GO:0016874">
    <property type="term" value="F:ligase activity"/>
    <property type="evidence" value="ECO:0007669"/>
    <property type="project" value="UniProtKB-KW"/>
</dbReference>